<evidence type="ECO:0000313" key="2">
    <source>
        <dbReference type="EMBL" id="PJM73735.1"/>
    </source>
</evidence>
<organism evidence="2 3">
    <name type="scientific">Bifidobacterium primatium</name>
    <dbReference type="NCBI Taxonomy" id="2045438"/>
    <lineage>
        <taxon>Bacteria</taxon>
        <taxon>Bacillati</taxon>
        <taxon>Actinomycetota</taxon>
        <taxon>Actinomycetes</taxon>
        <taxon>Bifidobacteriales</taxon>
        <taxon>Bifidobacteriaceae</taxon>
        <taxon>Bifidobacterium</taxon>
    </lineage>
</organism>
<keyword evidence="1" id="KW-0472">Membrane</keyword>
<feature type="transmembrane region" description="Helical" evidence="1">
    <location>
        <begin position="33"/>
        <end position="58"/>
    </location>
</feature>
<sequence length="64" mass="6867">MVILRLNRFGMDAEVAEPVTVPLIVEVASFPPVLVLSAFAMLLSALVILLSVIIAVFLPLHSPL</sequence>
<reference evidence="2 3" key="1">
    <citation type="submission" date="2017-10" db="EMBL/GenBank/DDBJ databases">
        <title>Draft genome sequences of strains TRE 1, TRE 9, TRE H and TRI 7, isolated from tamarins, belonging to four potential novel Bifidobacterium species.</title>
        <authorList>
            <person name="Mattarelli P."/>
            <person name="Modesto M."/>
            <person name="Puglisi E."/>
            <person name="Morelli L."/>
            <person name="Spezio C."/>
            <person name="Bonetti A."/>
            <person name="Sandri C."/>
        </authorList>
    </citation>
    <scope>NUCLEOTIDE SEQUENCE [LARGE SCALE GENOMIC DNA]</scope>
    <source>
        <strain evidence="3">TRE1</strain>
    </source>
</reference>
<keyword evidence="1" id="KW-0812">Transmembrane</keyword>
<gene>
    <name evidence="2" type="ORF">CS006_00660</name>
</gene>
<keyword evidence="3" id="KW-1185">Reference proteome</keyword>
<dbReference type="Proteomes" id="UP000229095">
    <property type="component" value="Unassembled WGS sequence"/>
</dbReference>
<accession>A0A2M9HA94</accession>
<keyword evidence="1" id="KW-1133">Transmembrane helix</keyword>
<evidence type="ECO:0000256" key="1">
    <source>
        <dbReference type="SAM" id="Phobius"/>
    </source>
</evidence>
<proteinExistence type="predicted"/>
<protein>
    <submittedName>
        <fullName evidence="2">Uncharacterized protein</fullName>
    </submittedName>
</protein>
<evidence type="ECO:0000313" key="3">
    <source>
        <dbReference type="Proteomes" id="UP000229095"/>
    </source>
</evidence>
<comment type="caution">
    <text evidence="2">The sequence shown here is derived from an EMBL/GenBank/DDBJ whole genome shotgun (WGS) entry which is preliminary data.</text>
</comment>
<dbReference type="AlphaFoldDB" id="A0A2M9HA94"/>
<name>A0A2M9HA94_9BIFI</name>
<dbReference type="EMBL" id="PEBI01000001">
    <property type="protein sequence ID" value="PJM73735.1"/>
    <property type="molecule type" value="Genomic_DNA"/>
</dbReference>